<dbReference type="RefSeq" id="WP_091946771.1">
    <property type="nucleotide sequence ID" value="NZ_FOSV01000010.1"/>
</dbReference>
<organism evidence="2 3">
    <name type="scientific">Methylorubrum salsuginis</name>
    <dbReference type="NCBI Taxonomy" id="414703"/>
    <lineage>
        <taxon>Bacteria</taxon>
        <taxon>Pseudomonadati</taxon>
        <taxon>Pseudomonadota</taxon>
        <taxon>Alphaproteobacteria</taxon>
        <taxon>Hyphomicrobiales</taxon>
        <taxon>Methylobacteriaceae</taxon>
        <taxon>Methylorubrum</taxon>
    </lineage>
</organism>
<proteinExistence type="predicted"/>
<accession>A0A1I4FIB7</accession>
<evidence type="ECO:0000313" key="2">
    <source>
        <dbReference type="EMBL" id="SFL17662.1"/>
    </source>
</evidence>
<dbReference type="AlphaFoldDB" id="A0A1I4FIB7"/>
<reference evidence="3" key="1">
    <citation type="submission" date="2016-10" db="EMBL/GenBank/DDBJ databases">
        <authorList>
            <person name="Varghese N."/>
            <person name="Submissions S."/>
        </authorList>
    </citation>
    <scope>NUCLEOTIDE SEQUENCE [LARGE SCALE GENOMIC DNA]</scope>
    <source>
        <strain evidence="3">CGMCC 1.6474</strain>
    </source>
</reference>
<feature type="region of interest" description="Disordered" evidence="1">
    <location>
        <begin position="1"/>
        <end position="30"/>
    </location>
</feature>
<gene>
    <name evidence="2" type="ORF">SAMN04488125_11058</name>
</gene>
<name>A0A1I4FIB7_9HYPH</name>
<keyword evidence="3" id="KW-1185">Reference proteome</keyword>
<dbReference type="OrthoDB" id="8020454at2"/>
<dbReference type="STRING" id="414703.SAMN04488125_11058"/>
<dbReference type="Proteomes" id="UP000198804">
    <property type="component" value="Unassembled WGS sequence"/>
</dbReference>
<evidence type="ECO:0000313" key="3">
    <source>
        <dbReference type="Proteomes" id="UP000198804"/>
    </source>
</evidence>
<evidence type="ECO:0000256" key="1">
    <source>
        <dbReference type="SAM" id="MobiDB-lite"/>
    </source>
</evidence>
<protein>
    <submittedName>
        <fullName evidence="2">Uncharacterized protein</fullName>
    </submittedName>
</protein>
<dbReference type="EMBL" id="FOSV01000010">
    <property type="protein sequence ID" value="SFL17662.1"/>
    <property type="molecule type" value="Genomic_DNA"/>
</dbReference>
<sequence>MTASLAHLPLPATYGQHPDGTTWISFGDPTKGQHMQIDGPLCAKAAADICRAVNAFGPAGAALEAVRSDCRDPDTDTALAPATGELVEAAIAAMGDRS</sequence>